<keyword evidence="2" id="KW-1185">Reference proteome</keyword>
<protein>
    <submittedName>
        <fullName evidence="1">Uncharacterized protein</fullName>
    </submittedName>
</protein>
<sequence length="129" mass="14655">METLISNYHVFEIPTARNYKHNYALNTEQHIEELEGSLRRGVKEAVEICFAAGITTLNVRQEIFRALHPTAMRGTYSDFSIHVEDQFTSKPSTISHVDCGVDNQYTIVVTVFTVDLMTTIENGGFDQRL</sequence>
<reference evidence="1" key="1">
    <citation type="submission" date="2023-04" db="EMBL/GenBank/DDBJ databases">
        <authorList>
            <person name="Vijverberg K."/>
            <person name="Xiong W."/>
            <person name="Schranz E."/>
        </authorList>
    </citation>
    <scope>NUCLEOTIDE SEQUENCE</scope>
</reference>
<proteinExistence type="predicted"/>
<dbReference type="Proteomes" id="UP001177003">
    <property type="component" value="Chromosome 0"/>
</dbReference>
<gene>
    <name evidence="1" type="ORF">LSALG_LOCUS4795</name>
</gene>
<accession>A0AA35VDK8</accession>
<dbReference type="EMBL" id="OX465086">
    <property type="protein sequence ID" value="CAI9264130.1"/>
    <property type="molecule type" value="Genomic_DNA"/>
</dbReference>
<evidence type="ECO:0000313" key="1">
    <source>
        <dbReference type="EMBL" id="CAI9264130.1"/>
    </source>
</evidence>
<dbReference type="AlphaFoldDB" id="A0AA35VDK8"/>
<organism evidence="1 2">
    <name type="scientific">Lactuca saligna</name>
    <name type="common">Willowleaf lettuce</name>
    <dbReference type="NCBI Taxonomy" id="75948"/>
    <lineage>
        <taxon>Eukaryota</taxon>
        <taxon>Viridiplantae</taxon>
        <taxon>Streptophyta</taxon>
        <taxon>Embryophyta</taxon>
        <taxon>Tracheophyta</taxon>
        <taxon>Spermatophyta</taxon>
        <taxon>Magnoliopsida</taxon>
        <taxon>eudicotyledons</taxon>
        <taxon>Gunneridae</taxon>
        <taxon>Pentapetalae</taxon>
        <taxon>asterids</taxon>
        <taxon>campanulids</taxon>
        <taxon>Asterales</taxon>
        <taxon>Asteraceae</taxon>
        <taxon>Cichorioideae</taxon>
        <taxon>Cichorieae</taxon>
        <taxon>Lactucinae</taxon>
        <taxon>Lactuca</taxon>
    </lineage>
</organism>
<name>A0AA35VDK8_LACSI</name>
<evidence type="ECO:0000313" key="2">
    <source>
        <dbReference type="Proteomes" id="UP001177003"/>
    </source>
</evidence>